<organism evidence="8 9">
    <name type="scientific">Powellomyces hirtus</name>
    <dbReference type="NCBI Taxonomy" id="109895"/>
    <lineage>
        <taxon>Eukaryota</taxon>
        <taxon>Fungi</taxon>
        <taxon>Fungi incertae sedis</taxon>
        <taxon>Chytridiomycota</taxon>
        <taxon>Chytridiomycota incertae sedis</taxon>
        <taxon>Chytridiomycetes</taxon>
        <taxon>Spizellomycetales</taxon>
        <taxon>Powellomycetaceae</taxon>
        <taxon>Powellomyces</taxon>
    </lineage>
</organism>
<comment type="cofactor">
    <cofactor evidence="1">
        <name>Mn(2+)</name>
        <dbReference type="ChEBI" id="CHEBI:29035"/>
    </cofactor>
</comment>
<accession>A0A507DZ76</accession>
<dbReference type="Proteomes" id="UP000318582">
    <property type="component" value="Unassembled WGS sequence"/>
</dbReference>
<dbReference type="InterPro" id="IPR039121">
    <property type="entry name" value="NUDT19"/>
</dbReference>
<sequence length="332" mass="36855">MDSTPGQVNPMRYAASVIVCAPIKQQNLLPCESDFKVLMLKRSVQISSRTFQTPANAGNEGTRGERLGLSMWGMVDPEDSNANWRELLLKEDESRVARSNMKDILPYYIAAVRETFEESGIALTTPPPSLPIAELTQWRKKVHSTASAFIDFCAAARTRPNVSQLVHWCNWITPTTVKSRFDTQFFLTILDTAQPSTGGAELGQVGKFDGIETVDLDWFTPQQALDAFDAGRIALFLPQYCTLLELSTMKLSDLQSYVAGDRSRTPADLAPMLPERRTLDNGQTVLVLAGDELHAGTPGAKGQLHRVHVRMEKDQFKEIRVVKSDGKDNAKL</sequence>
<comment type="caution">
    <text evidence="8">The sequence shown here is derived from an EMBL/GenBank/DDBJ whole genome shotgun (WGS) entry which is preliminary data.</text>
</comment>
<keyword evidence="5" id="KW-0460">Magnesium</keyword>
<dbReference type="AlphaFoldDB" id="A0A507DZ76"/>
<keyword evidence="9" id="KW-1185">Reference proteome</keyword>
<dbReference type="PANTHER" id="PTHR12318:SF0">
    <property type="entry name" value="ACYL-COENZYME A DIPHOSPHATASE NUDT19"/>
    <property type="match status" value="1"/>
</dbReference>
<keyword evidence="4" id="KW-0378">Hydrolase</keyword>
<dbReference type="GO" id="GO:0005739">
    <property type="term" value="C:mitochondrion"/>
    <property type="evidence" value="ECO:0007669"/>
    <property type="project" value="TreeGrafter"/>
</dbReference>
<dbReference type="PROSITE" id="PS51462">
    <property type="entry name" value="NUDIX"/>
    <property type="match status" value="1"/>
</dbReference>
<gene>
    <name evidence="8" type="ORF">PhCBS80983_g04306</name>
</gene>
<evidence type="ECO:0000313" key="8">
    <source>
        <dbReference type="EMBL" id="TPX56771.1"/>
    </source>
</evidence>
<proteinExistence type="predicted"/>
<evidence type="ECO:0000256" key="5">
    <source>
        <dbReference type="ARBA" id="ARBA00022842"/>
    </source>
</evidence>
<dbReference type="InterPro" id="IPR015797">
    <property type="entry name" value="NUDIX_hydrolase-like_dom_sf"/>
</dbReference>
<name>A0A507DZ76_9FUNG</name>
<dbReference type="SUPFAM" id="SSF55811">
    <property type="entry name" value="Nudix"/>
    <property type="match status" value="1"/>
</dbReference>
<evidence type="ECO:0000256" key="1">
    <source>
        <dbReference type="ARBA" id="ARBA00001936"/>
    </source>
</evidence>
<evidence type="ECO:0000256" key="6">
    <source>
        <dbReference type="ARBA" id="ARBA00023211"/>
    </source>
</evidence>
<evidence type="ECO:0000256" key="2">
    <source>
        <dbReference type="ARBA" id="ARBA00001946"/>
    </source>
</evidence>
<comment type="cofactor">
    <cofactor evidence="2">
        <name>Mg(2+)</name>
        <dbReference type="ChEBI" id="CHEBI:18420"/>
    </cofactor>
</comment>
<keyword evidence="3" id="KW-0479">Metal-binding</keyword>
<dbReference type="Gene3D" id="3.90.79.10">
    <property type="entry name" value="Nucleoside Triphosphate Pyrophosphohydrolase"/>
    <property type="match status" value="1"/>
</dbReference>
<feature type="domain" description="Nudix hydrolase" evidence="7">
    <location>
        <begin position="10"/>
        <end position="241"/>
    </location>
</feature>
<dbReference type="InterPro" id="IPR000086">
    <property type="entry name" value="NUDIX_hydrolase_dom"/>
</dbReference>
<dbReference type="GO" id="GO:0046872">
    <property type="term" value="F:metal ion binding"/>
    <property type="evidence" value="ECO:0007669"/>
    <property type="project" value="UniProtKB-KW"/>
</dbReference>
<evidence type="ECO:0000256" key="3">
    <source>
        <dbReference type="ARBA" id="ARBA00022723"/>
    </source>
</evidence>
<dbReference type="EMBL" id="QEAQ01000065">
    <property type="protein sequence ID" value="TPX56771.1"/>
    <property type="molecule type" value="Genomic_DNA"/>
</dbReference>
<keyword evidence="6" id="KW-0464">Manganese</keyword>
<dbReference type="GO" id="GO:0016818">
    <property type="term" value="F:hydrolase activity, acting on acid anhydrides, in phosphorus-containing anhydrides"/>
    <property type="evidence" value="ECO:0007669"/>
    <property type="project" value="InterPro"/>
</dbReference>
<dbReference type="PANTHER" id="PTHR12318">
    <property type="entry name" value="TESTOSTERONE-REGULATED PROTEIN RP2"/>
    <property type="match status" value="1"/>
</dbReference>
<dbReference type="CDD" id="cd18870">
    <property type="entry name" value="NUDIX_AcylCoAdiphos_Nudt19"/>
    <property type="match status" value="1"/>
</dbReference>
<reference evidence="8 9" key="1">
    <citation type="journal article" date="2019" name="Sci. Rep.">
        <title>Comparative genomics of chytrid fungi reveal insights into the obligate biotrophic and pathogenic lifestyle of Synchytrium endobioticum.</title>
        <authorList>
            <person name="van de Vossenberg B.T.L.H."/>
            <person name="Warris S."/>
            <person name="Nguyen H.D.T."/>
            <person name="van Gent-Pelzer M.P.E."/>
            <person name="Joly D.L."/>
            <person name="van de Geest H.C."/>
            <person name="Bonants P.J.M."/>
            <person name="Smith D.S."/>
            <person name="Levesque C.A."/>
            <person name="van der Lee T.A.J."/>
        </authorList>
    </citation>
    <scope>NUCLEOTIDE SEQUENCE [LARGE SCALE GENOMIC DNA]</scope>
    <source>
        <strain evidence="8 9">CBS 809.83</strain>
    </source>
</reference>
<evidence type="ECO:0000313" key="9">
    <source>
        <dbReference type="Proteomes" id="UP000318582"/>
    </source>
</evidence>
<evidence type="ECO:0000259" key="7">
    <source>
        <dbReference type="PROSITE" id="PS51462"/>
    </source>
</evidence>
<evidence type="ECO:0000256" key="4">
    <source>
        <dbReference type="ARBA" id="ARBA00022801"/>
    </source>
</evidence>
<protein>
    <recommendedName>
        <fullName evidence="7">Nudix hydrolase domain-containing protein</fullName>
    </recommendedName>
</protein>
<dbReference type="STRING" id="109895.A0A507DZ76"/>